<feature type="domain" description="SCO6045-like C-terminal" evidence="2">
    <location>
        <begin position="303"/>
        <end position="381"/>
    </location>
</feature>
<gene>
    <name evidence="3" type="ORF">SAMN05445060_1577</name>
</gene>
<sequence length="409" mass="44625">MGAVGLGWRPELADVLLDDERIAFTEVIAENICCHLPDDLAHLRALDVPVVTHGVTLSIASPDALDDHTTAVHLRDVARMLDSPVVSEHIAFTRAGRRPNSPHGGLLHSGHLLAPPLTKRSARVVAANARVVADIVERPFVLENIASTMDFAESTWTEADYFDHLASISDVGFILDVSNVLAAASLHGTDPATVIARYPLERVAYLHIGGGVYGSDRLYRDTHTHTVHADAWTLLRVALGNPRLRHTNVMLEWDGNFHQDRVLDEVATLSATVGDDVAVFPGRVAPLNMPVRGLPRRGITAYANRLNTTLRCLLHGDLPRDFGTVGARATTDTLWGKRFFEAACADPTIREVPDVRTRFDDYARDHPHRISAAEDARWFRSGADHGVRLTGPARRDDPAQASTEVGGPG</sequence>
<keyword evidence="4" id="KW-1185">Reference proteome</keyword>
<dbReference type="InterPro" id="IPR036237">
    <property type="entry name" value="Xyl_isomerase-like_sf"/>
</dbReference>
<dbReference type="InterPro" id="IPR058711">
    <property type="entry name" value="SCO6045-like_C"/>
</dbReference>
<evidence type="ECO:0000259" key="2">
    <source>
        <dbReference type="Pfam" id="PF26136"/>
    </source>
</evidence>
<dbReference type="Pfam" id="PF26136">
    <property type="entry name" value="SCO6045_C"/>
    <property type="match status" value="1"/>
</dbReference>
<feature type="compositionally biased region" description="Basic and acidic residues" evidence="1">
    <location>
        <begin position="387"/>
        <end position="398"/>
    </location>
</feature>
<dbReference type="Gene3D" id="3.20.20.150">
    <property type="entry name" value="Divalent-metal-dependent TIM barrel enzymes"/>
    <property type="match status" value="1"/>
</dbReference>
<dbReference type="PANTHER" id="PTHR42194:SF1">
    <property type="entry name" value="UPF0276 PROTEIN HI_1600"/>
    <property type="match status" value="1"/>
</dbReference>
<dbReference type="EMBL" id="FTNT01000003">
    <property type="protein sequence ID" value="SIR90381.1"/>
    <property type="molecule type" value="Genomic_DNA"/>
</dbReference>
<evidence type="ECO:0000313" key="3">
    <source>
        <dbReference type="EMBL" id="SIR90381.1"/>
    </source>
</evidence>
<dbReference type="InterPro" id="IPR007801">
    <property type="entry name" value="MbnB/TglH/ChrH"/>
</dbReference>
<reference evidence="3 4" key="1">
    <citation type="submission" date="2017-01" db="EMBL/GenBank/DDBJ databases">
        <authorList>
            <person name="Mah S.A."/>
            <person name="Swanson W.J."/>
            <person name="Moy G.W."/>
            <person name="Vacquier V.D."/>
        </authorList>
    </citation>
    <scope>NUCLEOTIDE SEQUENCE [LARGE SCALE GENOMIC DNA]</scope>
    <source>
        <strain evidence="3 4">CPCC 203464</strain>
    </source>
</reference>
<feature type="region of interest" description="Disordered" evidence="1">
    <location>
        <begin position="387"/>
        <end position="409"/>
    </location>
</feature>
<dbReference type="NCBIfam" id="NF003818">
    <property type="entry name" value="PRK05409.1"/>
    <property type="match status" value="1"/>
</dbReference>
<proteinExistence type="predicted"/>
<evidence type="ECO:0000256" key="1">
    <source>
        <dbReference type="SAM" id="MobiDB-lite"/>
    </source>
</evidence>
<dbReference type="RefSeq" id="WP_076478105.1">
    <property type="nucleotide sequence ID" value="NZ_FTNT01000003.1"/>
</dbReference>
<evidence type="ECO:0000313" key="4">
    <source>
        <dbReference type="Proteomes" id="UP000186218"/>
    </source>
</evidence>
<name>A0A1N7EQL4_9NOCA</name>
<dbReference type="Pfam" id="PF05114">
    <property type="entry name" value="MbnB_TglH_ChrH"/>
    <property type="match status" value="1"/>
</dbReference>
<dbReference type="Proteomes" id="UP000186218">
    <property type="component" value="Unassembled WGS sequence"/>
</dbReference>
<accession>A0A1N7EQL4</accession>
<protein>
    <submittedName>
        <fullName evidence="3">Uncharacterized conserved protein, UPF0276 family</fullName>
    </submittedName>
</protein>
<dbReference type="PANTHER" id="PTHR42194">
    <property type="entry name" value="UPF0276 PROTEIN HI_1600"/>
    <property type="match status" value="1"/>
</dbReference>
<organism evidence="3 4">
    <name type="scientific">Williamsia sterculiae</name>
    <dbReference type="NCBI Taxonomy" id="1344003"/>
    <lineage>
        <taxon>Bacteria</taxon>
        <taxon>Bacillati</taxon>
        <taxon>Actinomycetota</taxon>
        <taxon>Actinomycetes</taxon>
        <taxon>Mycobacteriales</taxon>
        <taxon>Nocardiaceae</taxon>
        <taxon>Williamsia</taxon>
    </lineage>
</organism>
<dbReference type="SUPFAM" id="SSF51658">
    <property type="entry name" value="Xylose isomerase-like"/>
    <property type="match status" value="1"/>
</dbReference>
<dbReference type="STRING" id="1344003.SAMN05445060_1577"/>
<dbReference type="AlphaFoldDB" id="A0A1N7EQL4"/>